<evidence type="ECO:0000256" key="2">
    <source>
        <dbReference type="ARBA" id="ARBA00022734"/>
    </source>
</evidence>
<dbReference type="PANTHER" id="PTHR32401:SF16">
    <property type="entry name" value="CONCANAVALIN A-LIKE LECTIN FAMILY PROTEIN"/>
    <property type="match status" value="1"/>
</dbReference>
<keyword evidence="3" id="KW-1133">Transmembrane helix</keyword>
<protein>
    <recommendedName>
        <fullName evidence="5">Legume lectin domain-containing protein</fullName>
    </recommendedName>
</protein>
<dbReference type="InterPro" id="IPR050258">
    <property type="entry name" value="Leguminous_Lectin"/>
</dbReference>
<dbReference type="Proteomes" id="UP001454036">
    <property type="component" value="Unassembled WGS sequence"/>
</dbReference>
<keyword evidence="3" id="KW-0812">Transmembrane</keyword>
<dbReference type="CDD" id="cd06899">
    <property type="entry name" value="lectin_legume_LecRK_Arcelin_ConA"/>
    <property type="match status" value="1"/>
</dbReference>
<feature type="signal peptide" evidence="4">
    <location>
        <begin position="1"/>
        <end position="26"/>
    </location>
</feature>
<keyword evidence="2" id="KW-0430">Lectin</keyword>
<dbReference type="InterPro" id="IPR013320">
    <property type="entry name" value="ConA-like_dom_sf"/>
</dbReference>
<reference evidence="6 7" key="1">
    <citation type="submission" date="2024-01" db="EMBL/GenBank/DDBJ databases">
        <title>The complete chloroplast genome sequence of Lithospermum erythrorhizon: insights into the phylogenetic relationship among Boraginaceae species and the maternal lineages of purple gromwells.</title>
        <authorList>
            <person name="Okada T."/>
            <person name="Watanabe K."/>
        </authorList>
    </citation>
    <scope>NUCLEOTIDE SEQUENCE [LARGE SCALE GENOMIC DNA]</scope>
</reference>
<evidence type="ECO:0000313" key="7">
    <source>
        <dbReference type="Proteomes" id="UP001454036"/>
    </source>
</evidence>
<evidence type="ECO:0000256" key="1">
    <source>
        <dbReference type="ARBA" id="ARBA00007606"/>
    </source>
</evidence>
<keyword evidence="3" id="KW-0472">Membrane</keyword>
<keyword evidence="4" id="KW-0732">Signal</keyword>
<accession>A0AAV3QV59</accession>
<evidence type="ECO:0000313" key="6">
    <source>
        <dbReference type="EMBL" id="GAA0167513.1"/>
    </source>
</evidence>
<evidence type="ECO:0000259" key="5">
    <source>
        <dbReference type="Pfam" id="PF00139"/>
    </source>
</evidence>
<dbReference type="Pfam" id="PF00139">
    <property type="entry name" value="Lectin_legB"/>
    <property type="match status" value="1"/>
</dbReference>
<dbReference type="Gene3D" id="2.60.120.200">
    <property type="match status" value="1"/>
</dbReference>
<feature type="chain" id="PRO_5043663100" description="Legume lectin domain-containing protein" evidence="4">
    <location>
        <begin position="27"/>
        <end position="360"/>
    </location>
</feature>
<evidence type="ECO:0000256" key="4">
    <source>
        <dbReference type="SAM" id="SignalP"/>
    </source>
</evidence>
<dbReference type="PANTHER" id="PTHR32401">
    <property type="entry name" value="CONCANAVALIN A-LIKE LECTIN FAMILY PROTEIN"/>
    <property type="match status" value="1"/>
</dbReference>
<keyword evidence="7" id="KW-1185">Reference proteome</keyword>
<comment type="similarity">
    <text evidence="1">Belongs to the leguminous lectin family.</text>
</comment>
<sequence>MVKMASLRYLLFSMLLSVSYLGVIKAEKNKGFSLKNFSKDSNFESEFSLYGDAKHVKGGESLQISGLGPSSAGKVMFKKPFKLVQENPRKMVSFSMHFVFSLSKEKGDGLAFVMVPAGFDLDNFDGSFGLLAKRNNKFLAIEFDTFKDKEVGDMNDNHVGIDVGSFVSVKSRNVSSIHLDLKSGEKLQSWIDYEASSRRLEVRLSKFGANKPFSPFISCPIELSHMWKEDEVLVGLSASNKNSTNSTQVCNLYSWSFERRTPPLWMHSEPLDPKAFNLRSENLTLKAKKSDCALKVIGAFIFGTVCGALGAVSIFFIWTILGYRKLPVMPVDYALPAKEVDCEMTKIDVEKTIKDGEKKK</sequence>
<proteinExistence type="inferred from homology"/>
<feature type="domain" description="Legume lectin" evidence="5">
    <location>
        <begin position="32"/>
        <end position="268"/>
    </location>
</feature>
<dbReference type="InterPro" id="IPR001220">
    <property type="entry name" value="Legume_lectin_dom"/>
</dbReference>
<gene>
    <name evidence="6" type="ORF">LIER_40390</name>
</gene>
<evidence type="ECO:0000256" key="3">
    <source>
        <dbReference type="SAM" id="Phobius"/>
    </source>
</evidence>
<dbReference type="GO" id="GO:0030246">
    <property type="term" value="F:carbohydrate binding"/>
    <property type="evidence" value="ECO:0007669"/>
    <property type="project" value="UniProtKB-KW"/>
</dbReference>
<dbReference type="SUPFAM" id="SSF49899">
    <property type="entry name" value="Concanavalin A-like lectins/glucanases"/>
    <property type="match status" value="1"/>
</dbReference>
<organism evidence="6 7">
    <name type="scientific">Lithospermum erythrorhizon</name>
    <name type="common">Purple gromwell</name>
    <name type="synonym">Lithospermum officinale var. erythrorhizon</name>
    <dbReference type="NCBI Taxonomy" id="34254"/>
    <lineage>
        <taxon>Eukaryota</taxon>
        <taxon>Viridiplantae</taxon>
        <taxon>Streptophyta</taxon>
        <taxon>Embryophyta</taxon>
        <taxon>Tracheophyta</taxon>
        <taxon>Spermatophyta</taxon>
        <taxon>Magnoliopsida</taxon>
        <taxon>eudicotyledons</taxon>
        <taxon>Gunneridae</taxon>
        <taxon>Pentapetalae</taxon>
        <taxon>asterids</taxon>
        <taxon>lamiids</taxon>
        <taxon>Boraginales</taxon>
        <taxon>Boraginaceae</taxon>
        <taxon>Boraginoideae</taxon>
        <taxon>Lithospermeae</taxon>
        <taxon>Lithospermum</taxon>
    </lineage>
</organism>
<dbReference type="EMBL" id="BAABME010023199">
    <property type="protein sequence ID" value="GAA0167513.1"/>
    <property type="molecule type" value="Genomic_DNA"/>
</dbReference>
<comment type="caution">
    <text evidence="6">The sequence shown here is derived from an EMBL/GenBank/DDBJ whole genome shotgun (WGS) entry which is preliminary data.</text>
</comment>
<dbReference type="AlphaFoldDB" id="A0AAV3QV59"/>
<name>A0AAV3QV59_LITER</name>
<feature type="transmembrane region" description="Helical" evidence="3">
    <location>
        <begin position="296"/>
        <end position="321"/>
    </location>
</feature>